<evidence type="ECO:0000256" key="1">
    <source>
        <dbReference type="SAM" id="MobiDB-lite"/>
    </source>
</evidence>
<proteinExistence type="predicted"/>
<name>W9R375_9ROSA</name>
<dbReference type="EMBL" id="KE344549">
    <property type="protein sequence ID" value="EXB66546.1"/>
    <property type="molecule type" value="Genomic_DNA"/>
</dbReference>
<gene>
    <name evidence="2" type="ORF">L484_017786</name>
</gene>
<evidence type="ECO:0000313" key="2">
    <source>
        <dbReference type="EMBL" id="EXB66546.1"/>
    </source>
</evidence>
<dbReference type="Proteomes" id="UP000030645">
    <property type="component" value="Unassembled WGS sequence"/>
</dbReference>
<organism evidence="2 3">
    <name type="scientific">Morus notabilis</name>
    <dbReference type="NCBI Taxonomy" id="981085"/>
    <lineage>
        <taxon>Eukaryota</taxon>
        <taxon>Viridiplantae</taxon>
        <taxon>Streptophyta</taxon>
        <taxon>Embryophyta</taxon>
        <taxon>Tracheophyta</taxon>
        <taxon>Spermatophyta</taxon>
        <taxon>Magnoliopsida</taxon>
        <taxon>eudicotyledons</taxon>
        <taxon>Gunneridae</taxon>
        <taxon>Pentapetalae</taxon>
        <taxon>rosids</taxon>
        <taxon>fabids</taxon>
        <taxon>Rosales</taxon>
        <taxon>Moraceae</taxon>
        <taxon>Moreae</taxon>
        <taxon>Morus</taxon>
    </lineage>
</organism>
<evidence type="ECO:0000313" key="3">
    <source>
        <dbReference type="Proteomes" id="UP000030645"/>
    </source>
</evidence>
<protein>
    <submittedName>
        <fullName evidence="2">Uncharacterized protein</fullName>
    </submittedName>
</protein>
<feature type="region of interest" description="Disordered" evidence="1">
    <location>
        <begin position="50"/>
        <end position="81"/>
    </location>
</feature>
<reference evidence="3" key="1">
    <citation type="submission" date="2013-01" db="EMBL/GenBank/DDBJ databases">
        <title>Draft Genome Sequence of a Mulberry Tree, Morus notabilis C.K. Schneid.</title>
        <authorList>
            <person name="He N."/>
            <person name="Zhao S."/>
        </authorList>
    </citation>
    <scope>NUCLEOTIDE SEQUENCE</scope>
</reference>
<sequence length="95" mass="10924">MSGELERLLWCFNYGLKWKTPEIICPEGLHQKPWGRVEFLISELAAFPMGLPQEGDPGPSNEPNIIKKNPRPKRTKNIPGWLEGYEHQPTAMLRL</sequence>
<dbReference type="AlphaFoldDB" id="W9R375"/>
<keyword evidence="3" id="KW-1185">Reference proteome</keyword>
<accession>W9R375</accession>